<evidence type="ECO:0000313" key="2">
    <source>
        <dbReference type="EMBL" id="MXU82775.1"/>
    </source>
</evidence>
<accession>A0A6B0U2Q0</accession>
<organism evidence="2">
    <name type="scientific">Ixodes ricinus</name>
    <name type="common">Common tick</name>
    <name type="synonym">Acarus ricinus</name>
    <dbReference type="NCBI Taxonomy" id="34613"/>
    <lineage>
        <taxon>Eukaryota</taxon>
        <taxon>Metazoa</taxon>
        <taxon>Ecdysozoa</taxon>
        <taxon>Arthropoda</taxon>
        <taxon>Chelicerata</taxon>
        <taxon>Arachnida</taxon>
        <taxon>Acari</taxon>
        <taxon>Parasitiformes</taxon>
        <taxon>Ixodida</taxon>
        <taxon>Ixodoidea</taxon>
        <taxon>Ixodidae</taxon>
        <taxon>Ixodinae</taxon>
        <taxon>Ixodes</taxon>
    </lineage>
</organism>
<evidence type="ECO:0000256" key="1">
    <source>
        <dbReference type="SAM" id="MobiDB-lite"/>
    </source>
</evidence>
<protein>
    <submittedName>
        <fullName evidence="2">Putative secreted protein</fullName>
    </submittedName>
</protein>
<reference evidence="2" key="1">
    <citation type="submission" date="2019-12" db="EMBL/GenBank/DDBJ databases">
        <title>An insight into the sialome of adult female Ixodes ricinus ticks feeding for 6 days.</title>
        <authorList>
            <person name="Perner J."/>
            <person name="Ribeiro J.M.C."/>
        </authorList>
    </citation>
    <scope>NUCLEOTIDE SEQUENCE</scope>
    <source>
        <strain evidence="2">Semi-engorged</strain>
        <tissue evidence="2">Salivary glands</tissue>
    </source>
</reference>
<dbReference type="EMBL" id="GIFC01000692">
    <property type="protein sequence ID" value="MXU82775.1"/>
    <property type="molecule type" value="Transcribed_RNA"/>
</dbReference>
<sequence length="71" mass="7525">MKCALPLSTSGAGVFQVAVAGVRAAAAGRWSGKGGPVKKCQEKQKKITRKKNSKKKNSLETREFHVINAAA</sequence>
<feature type="compositionally biased region" description="Basic residues" evidence="1">
    <location>
        <begin position="46"/>
        <end position="56"/>
    </location>
</feature>
<feature type="region of interest" description="Disordered" evidence="1">
    <location>
        <begin position="31"/>
        <end position="62"/>
    </location>
</feature>
<proteinExistence type="predicted"/>
<name>A0A6B0U2Q0_IXORI</name>
<dbReference type="AlphaFoldDB" id="A0A6B0U2Q0"/>